<feature type="transmembrane region" description="Helical" evidence="6">
    <location>
        <begin position="154"/>
        <end position="174"/>
    </location>
</feature>
<dbReference type="InterPro" id="IPR011701">
    <property type="entry name" value="MFS"/>
</dbReference>
<reference evidence="8 9" key="1">
    <citation type="submission" date="2023-08" db="EMBL/GenBank/DDBJ databases">
        <title>A Necator americanus chromosomal reference genome.</title>
        <authorList>
            <person name="Ilik V."/>
            <person name="Petrzelkova K.J."/>
            <person name="Pardy F."/>
            <person name="Fuh T."/>
            <person name="Niatou-Singa F.S."/>
            <person name="Gouil Q."/>
            <person name="Baker L."/>
            <person name="Ritchie M.E."/>
            <person name="Jex A.R."/>
            <person name="Gazzola D."/>
            <person name="Li H."/>
            <person name="Toshio Fujiwara R."/>
            <person name="Zhan B."/>
            <person name="Aroian R.V."/>
            <person name="Pafco B."/>
            <person name="Schwarz E.M."/>
        </authorList>
    </citation>
    <scope>NUCLEOTIDE SEQUENCE [LARGE SCALE GENOMIC DNA]</scope>
    <source>
        <strain evidence="8 9">Aroian</strain>
        <tissue evidence="8">Whole animal</tissue>
    </source>
</reference>
<dbReference type="Pfam" id="PF07690">
    <property type="entry name" value="MFS_1"/>
    <property type="match status" value="1"/>
</dbReference>
<dbReference type="EMBL" id="JAVFWL010000006">
    <property type="protein sequence ID" value="KAK6766459.1"/>
    <property type="molecule type" value="Genomic_DNA"/>
</dbReference>
<evidence type="ECO:0000256" key="5">
    <source>
        <dbReference type="SAM" id="MobiDB-lite"/>
    </source>
</evidence>
<protein>
    <recommendedName>
        <fullName evidence="7">Major facilitator superfamily (MFS) profile domain-containing protein</fullName>
    </recommendedName>
</protein>
<feature type="compositionally biased region" description="Low complexity" evidence="5">
    <location>
        <begin position="8"/>
        <end position="19"/>
    </location>
</feature>
<dbReference type="InterPro" id="IPR036259">
    <property type="entry name" value="MFS_trans_sf"/>
</dbReference>
<evidence type="ECO:0000256" key="6">
    <source>
        <dbReference type="SAM" id="Phobius"/>
    </source>
</evidence>
<sequence length="336" mass="36513">MLNGLVGSESSQKTSSTSTRNYFASLDDNHEETKEMLEISDEATANGVSSMENSDDVKTAKLPHFPLFSPRSVRLWIGMLLTTGLYATVSMRVNLSMAVVCMVNSTAFSTESPANSTSEPTASPKCGAINTDIKTAAHAGYTGDLLWSPAMQSLLLSATFYGALGTISFAGILADRYGPKMIVIVATLDYVIITLLTPFLAKWSYYAYFLSRITMGIGEGFIFPCFATIVGKWFTPAEKSTVAAMYTSGNQLAAGFTSMISSYLCTLGPGWPIIFYIFGAVGCLWLILWTVFATNSPTNNRFISEEEKAYLSEHIHHGKTKISCLFHGSECSPHDP</sequence>
<feature type="domain" description="Major facilitator superfamily (MFS) profile" evidence="7">
    <location>
        <begin position="82"/>
        <end position="336"/>
    </location>
</feature>
<feature type="transmembrane region" description="Helical" evidence="6">
    <location>
        <begin position="270"/>
        <end position="292"/>
    </location>
</feature>
<keyword evidence="2 6" id="KW-0812">Transmembrane</keyword>
<dbReference type="InterPro" id="IPR050382">
    <property type="entry name" value="MFS_Na/Anion_cotransporter"/>
</dbReference>
<evidence type="ECO:0000259" key="7">
    <source>
        <dbReference type="PROSITE" id="PS50850"/>
    </source>
</evidence>
<comment type="subcellular location">
    <subcellularLocation>
        <location evidence="1">Membrane</location>
        <topology evidence="1">Multi-pass membrane protein</topology>
    </subcellularLocation>
</comment>
<evidence type="ECO:0000256" key="2">
    <source>
        <dbReference type="ARBA" id="ARBA00022692"/>
    </source>
</evidence>
<feature type="region of interest" description="Disordered" evidence="5">
    <location>
        <begin position="1"/>
        <end position="21"/>
    </location>
</feature>
<evidence type="ECO:0000313" key="9">
    <source>
        <dbReference type="Proteomes" id="UP001303046"/>
    </source>
</evidence>
<proteinExistence type="predicted"/>
<evidence type="ECO:0000256" key="3">
    <source>
        <dbReference type="ARBA" id="ARBA00022989"/>
    </source>
</evidence>
<feature type="transmembrane region" description="Helical" evidence="6">
    <location>
        <begin position="181"/>
        <end position="201"/>
    </location>
</feature>
<keyword evidence="3 6" id="KW-1133">Transmembrane helix</keyword>
<evidence type="ECO:0000256" key="4">
    <source>
        <dbReference type="ARBA" id="ARBA00023136"/>
    </source>
</evidence>
<keyword evidence="9" id="KW-1185">Reference proteome</keyword>
<dbReference type="InterPro" id="IPR020846">
    <property type="entry name" value="MFS_dom"/>
</dbReference>
<evidence type="ECO:0000256" key="1">
    <source>
        <dbReference type="ARBA" id="ARBA00004141"/>
    </source>
</evidence>
<dbReference type="Proteomes" id="UP001303046">
    <property type="component" value="Unassembled WGS sequence"/>
</dbReference>
<organism evidence="8 9">
    <name type="scientific">Necator americanus</name>
    <name type="common">Human hookworm</name>
    <dbReference type="NCBI Taxonomy" id="51031"/>
    <lineage>
        <taxon>Eukaryota</taxon>
        <taxon>Metazoa</taxon>
        <taxon>Ecdysozoa</taxon>
        <taxon>Nematoda</taxon>
        <taxon>Chromadorea</taxon>
        <taxon>Rhabditida</taxon>
        <taxon>Rhabditina</taxon>
        <taxon>Rhabditomorpha</taxon>
        <taxon>Strongyloidea</taxon>
        <taxon>Ancylostomatidae</taxon>
        <taxon>Bunostominae</taxon>
        <taxon>Necator</taxon>
    </lineage>
</organism>
<accession>A0ABR1EUX5</accession>
<dbReference type="SUPFAM" id="SSF103473">
    <property type="entry name" value="MFS general substrate transporter"/>
    <property type="match status" value="1"/>
</dbReference>
<gene>
    <name evidence="8" type="primary">Necator_chrX.g26183</name>
    <name evidence="8" type="ORF">RB195_026017</name>
</gene>
<evidence type="ECO:0000313" key="8">
    <source>
        <dbReference type="EMBL" id="KAK6766459.1"/>
    </source>
</evidence>
<dbReference type="PANTHER" id="PTHR11662:SF405">
    <property type="entry name" value="PROTEIN CBG12249"/>
    <property type="match status" value="1"/>
</dbReference>
<dbReference type="PROSITE" id="PS50850">
    <property type="entry name" value="MFS"/>
    <property type="match status" value="1"/>
</dbReference>
<comment type="caution">
    <text evidence="8">The sequence shown here is derived from an EMBL/GenBank/DDBJ whole genome shotgun (WGS) entry which is preliminary data.</text>
</comment>
<feature type="transmembrane region" description="Helical" evidence="6">
    <location>
        <begin position="207"/>
        <end position="230"/>
    </location>
</feature>
<dbReference type="Gene3D" id="1.20.1250.20">
    <property type="entry name" value="MFS general substrate transporter like domains"/>
    <property type="match status" value="1"/>
</dbReference>
<feature type="transmembrane region" description="Helical" evidence="6">
    <location>
        <begin position="75"/>
        <end position="95"/>
    </location>
</feature>
<keyword evidence="4 6" id="KW-0472">Membrane</keyword>
<dbReference type="PANTHER" id="PTHR11662">
    <property type="entry name" value="SOLUTE CARRIER FAMILY 17"/>
    <property type="match status" value="1"/>
</dbReference>
<name>A0ABR1EUX5_NECAM</name>